<name>A0A498GZ84_9EURY</name>
<reference evidence="2 3" key="1">
    <citation type="journal article" date="2015" name="Int. J. Syst. Evol. Microbiol.">
        <title>Methanoculleus taiwanensis sp. nov., a methanogen isolated from deep marine sediment at the deformation front area near Taiwan.</title>
        <authorList>
            <person name="Weng C.Y."/>
            <person name="Chen S.C."/>
            <person name="Lai M.C."/>
            <person name="Wu S.Y."/>
            <person name="Lin S."/>
            <person name="Yang T.F."/>
            <person name="Chen P.C."/>
        </authorList>
    </citation>
    <scope>NUCLEOTIDE SEQUENCE [LARGE SCALE GENOMIC DNA]</scope>
    <source>
        <strain evidence="2 3">CYW4</strain>
    </source>
</reference>
<proteinExistence type="predicted"/>
<dbReference type="AlphaFoldDB" id="A0A498GZ84"/>
<keyword evidence="1" id="KW-0472">Membrane</keyword>
<protein>
    <submittedName>
        <fullName evidence="2">Uncharacterized protein</fullName>
    </submittedName>
</protein>
<evidence type="ECO:0000313" key="2">
    <source>
        <dbReference type="EMBL" id="RXE55447.1"/>
    </source>
</evidence>
<accession>A0A498GZ84</accession>
<evidence type="ECO:0000256" key="1">
    <source>
        <dbReference type="SAM" id="Phobius"/>
    </source>
</evidence>
<keyword evidence="1" id="KW-1133">Transmembrane helix</keyword>
<keyword evidence="3" id="KW-1185">Reference proteome</keyword>
<dbReference type="RefSeq" id="WP_128694632.1">
    <property type="nucleotide sequence ID" value="NZ_LHQS01000003.1"/>
</dbReference>
<dbReference type="OrthoDB" id="106642at2157"/>
<comment type="caution">
    <text evidence="2">The sequence shown here is derived from an EMBL/GenBank/DDBJ whole genome shotgun (WGS) entry which is preliminary data.</text>
</comment>
<dbReference type="EMBL" id="LHQS01000003">
    <property type="protein sequence ID" value="RXE55447.1"/>
    <property type="molecule type" value="Genomic_DNA"/>
</dbReference>
<feature type="transmembrane region" description="Helical" evidence="1">
    <location>
        <begin position="6"/>
        <end position="33"/>
    </location>
</feature>
<sequence length="189" mass="20679">MDPTGYTTFLMTFIAITTVILVIACAGCLYFIVDLHRNLSTIVDLHRRVTVDAGLAISHPKRPFVQATGGLKEEEPESSIRTDIDLAAAGSLQEHLAAIAEKYSLTSFTLATTDGLVIGSTRSDPQKEAAEWSYLYQQGERPENEDVRLIGVSHKGETVIGIARPVRKVSSDALPVLEQDVGEALRRWV</sequence>
<evidence type="ECO:0000313" key="3">
    <source>
        <dbReference type="Proteomes" id="UP000290932"/>
    </source>
</evidence>
<organism evidence="2 3">
    <name type="scientific">Methanoculleus taiwanensis</name>
    <dbReference type="NCBI Taxonomy" id="1550565"/>
    <lineage>
        <taxon>Archaea</taxon>
        <taxon>Methanobacteriati</taxon>
        <taxon>Methanobacteriota</taxon>
        <taxon>Stenosarchaea group</taxon>
        <taxon>Methanomicrobia</taxon>
        <taxon>Methanomicrobiales</taxon>
        <taxon>Methanomicrobiaceae</taxon>
        <taxon>Methanoculleus</taxon>
    </lineage>
</organism>
<gene>
    <name evidence="2" type="ORF">ABH15_11975</name>
</gene>
<dbReference type="Proteomes" id="UP000290932">
    <property type="component" value="Unassembled WGS sequence"/>
</dbReference>
<keyword evidence="1" id="KW-0812">Transmembrane</keyword>